<organism evidence="2">
    <name type="scientific">Eiseniibacteriota bacterium</name>
    <dbReference type="NCBI Taxonomy" id="2212470"/>
    <lineage>
        <taxon>Bacteria</taxon>
        <taxon>Candidatus Eiseniibacteriota</taxon>
    </lineage>
</organism>
<accession>A0A7V2F3A7</accession>
<dbReference type="SUPFAM" id="SSF52833">
    <property type="entry name" value="Thioredoxin-like"/>
    <property type="match status" value="1"/>
</dbReference>
<dbReference type="Gene3D" id="3.40.30.10">
    <property type="entry name" value="Glutaredoxin"/>
    <property type="match status" value="1"/>
</dbReference>
<name>A0A7V2F3A7_UNCEI</name>
<dbReference type="EMBL" id="DSEC01000151">
    <property type="protein sequence ID" value="HER43248.1"/>
    <property type="molecule type" value="Genomic_DNA"/>
</dbReference>
<feature type="domain" description="Alkyl hydroperoxide reductase subunit C/ Thiol specific antioxidant" evidence="1">
    <location>
        <begin position="2"/>
        <end position="70"/>
    </location>
</feature>
<gene>
    <name evidence="2" type="ORF">ENO08_02165</name>
</gene>
<dbReference type="InterPro" id="IPR000866">
    <property type="entry name" value="AhpC/TSA"/>
</dbReference>
<proteinExistence type="predicted"/>
<sequence length="91" mass="10356">MEELRKREKELGFTLLTIDVSGSLGSVRKILKEKRIDLPVLLDSESYAREYLRVMGTPTTFVIDEKGGIRCRLVGYIPDLDTTIEGVLERL</sequence>
<evidence type="ECO:0000259" key="1">
    <source>
        <dbReference type="Pfam" id="PF00578"/>
    </source>
</evidence>
<dbReference type="GO" id="GO:0016491">
    <property type="term" value="F:oxidoreductase activity"/>
    <property type="evidence" value="ECO:0007669"/>
    <property type="project" value="InterPro"/>
</dbReference>
<dbReference type="Pfam" id="PF00578">
    <property type="entry name" value="AhpC-TSA"/>
    <property type="match status" value="1"/>
</dbReference>
<reference evidence="2" key="1">
    <citation type="journal article" date="2020" name="mSystems">
        <title>Genome- and Community-Level Interaction Insights into Carbon Utilization and Element Cycling Functions of Hydrothermarchaeota in Hydrothermal Sediment.</title>
        <authorList>
            <person name="Zhou Z."/>
            <person name="Liu Y."/>
            <person name="Xu W."/>
            <person name="Pan J."/>
            <person name="Luo Z.H."/>
            <person name="Li M."/>
        </authorList>
    </citation>
    <scope>NUCLEOTIDE SEQUENCE [LARGE SCALE GENOMIC DNA]</scope>
    <source>
        <strain evidence="2">SpSt-1233</strain>
    </source>
</reference>
<protein>
    <submittedName>
        <fullName evidence="2">TlpA family protein disulfide reductase</fullName>
    </submittedName>
</protein>
<evidence type="ECO:0000313" key="2">
    <source>
        <dbReference type="EMBL" id="HER43248.1"/>
    </source>
</evidence>
<dbReference type="AlphaFoldDB" id="A0A7V2F3A7"/>
<dbReference type="Proteomes" id="UP000886069">
    <property type="component" value="Unassembled WGS sequence"/>
</dbReference>
<dbReference type="InterPro" id="IPR036249">
    <property type="entry name" value="Thioredoxin-like_sf"/>
</dbReference>
<dbReference type="CDD" id="cd02966">
    <property type="entry name" value="TlpA_like_family"/>
    <property type="match status" value="1"/>
</dbReference>
<dbReference type="GO" id="GO:0016209">
    <property type="term" value="F:antioxidant activity"/>
    <property type="evidence" value="ECO:0007669"/>
    <property type="project" value="InterPro"/>
</dbReference>
<comment type="caution">
    <text evidence="2">The sequence shown here is derived from an EMBL/GenBank/DDBJ whole genome shotgun (WGS) entry which is preliminary data.</text>
</comment>